<sequence>MYACLCGVTNNAHHLNGLWRKQGLHSPRGKPQATVPRPYFPLTGANLEKHTLFKTRREEFVRVCVCVCVCEREGERERQR</sequence>
<protein>
    <submittedName>
        <fullName evidence="1">Uncharacterized protein</fullName>
    </submittedName>
</protein>
<organism evidence="1 2">
    <name type="scientific">Alosa alosa</name>
    <name type="common">allis shad</name>
    <dbReference type="NCBI Taxonomy" id="278164"/>
    <lineage>
        <taxon>Eukaryota</taxon>
        <taxon>Metazoa</taxon>
        <taxon>Chordata</taxon>
        <taxon>Craniata</taxon>
        <taxon>Vertebrata</taxon>
        <taxon>Euteleostomi</taxon>
        <taxon>Actinopterygii</taxon>
        <taxon>Neopterygii</taxon>
        <taxon>Teleostei</taxon>
        <taxon>Clupei</taxon>
        <taxon>Clupeiformes</taxon>
        <taxon>Clupeoidei</taxon>
        <taxon>Clupeidae</taxon>
        <taxon>Alosa</taxon>
    </lineage>
</organism>
<dbReference type="Proteomes" id="UP000823561">
    <property type="component" value="Chromosome 15"/>
</dbReference>
<dbReference type="EMBL" id="JADWDJ010000015">
    <property type="protein sequence ID" value="KAG5269655.1"/>
    <property type="molecule type" value="Genomic_DNA"/>
</dbReference>
<name>A0AAV6G3X9_9TELE</name>
<keyword evidence="2" id="KW-1185">Reference proteome</keyword>
<reference evidence="1" key="1">
    <citation type="submission" date="2020-10" db="EMBL/GenBank/DDBJ databases">
        <title>Chromosome-scale genome assembly of the Allis shad, Alosa alosa.</title>
        <authorList>
            <person name="Margot Z."/>
            <person name="Christophe K."/>
            <person name="Cabau C."/>
            <person name="Louis A."/>
            <person name="Berthelot C."/>
            <person name="Parey E."/>
            <person name="Roest Crollius H."/>
            <person name="Montfort J."/>
            <person name="Robinson-Rechavi M."/>
            <person name="Bucao C."/>
            <person name="Bouchez O."/>
            <person name="Gislard M."/>
            <person name="Lluch J."/>
            <person name="Milhes M."/>
            <person name="Lampietro C."/>
            <person name="Lopez Roques C."/>
            <person name="Donnadieu C."/>
            <person name="Braasch I."/>
            <person name="Desvignes T."/>
            <person name="Postlethwait J."/>
            <person name="Bobe J."/>
            <person name="Guiguen Y."/>
        </authorList>
    </citation>
    <scope>NUCLEOTIDE SEQUENCE</scope>
    <source>
        <strain evidence="1">M-15738</strain>
        <tissue evidence="1">Blood</tissue>
    </source>
</reference>
<feature type="non-terminal residue" evidence="1">
    <location>
        <position position="80"/>
    </location>
</feature>
<proteinExistence type="predicted"/>
<dbReference type="AlphaFoldDB" id="A0AAV6G3X9"/>
<comment type="caution">
    <text evidence="1">The sequence shown here is derived from an EMBL/GenBank/DDBJ whole genome shotgun (WGS) entry which is preliminary data.</text>
</comment>
<gene>
    <name evidence="1" type="ORF">AALO_G00204440</name>
</gene>
<evidence type="ECO:0000313" key="1">
    <source>
        <dbReference type="EMBL" id="KAG5269655.1"/>
    </source>
</evidence>
<evidence type="ECO:0000313" key="2">
    <source>
        <dbReference type="Proteomes" id="UP000823561"/>
    </source>
</evidence>
<accession>A0AAV6G3X9</accession>